<protein>
    <submittedName>
        <fullName evidence="1">DUF2564 family protein</fullName>
    </submittedName>
</protein>
<dbReference type="EMBL" id="JAHQCS010000186">
    <property type="protein sequence ID" value="MBU9714856.1"/>
    <property type="molecule type" value="Genomic_DNA"/>
</dbReference>
<reference evidence="1 2" key="1">
    <citation type="submission" date="2021-06" db="EMBL/GenBank/DDBJ databases">
        <title>Bacillus sp. RD4P76, an endophyte from a halophyte.</title>
        <authorList>
            <person name="Sun J.-Q."/>
        </authorList>
    </citation>
    <scope>NUCLEOTIDE SEQUENCE [LARGE SCALE GENOMIC DNA]</scope>
    <source>
        <strain evidence="1 2">CGMCC 1.15917</strain>
    </source>
</reference>
<evidence type="ECO:0000313" key="1">
    <source>
        <dbReference type="EMBL" id="MBU9714856.1"/>
    </source>
</evidence>
<dbReference type="Proteomes" id="UP000784880">
    <property type="component" value="Unassembled WGS sequence"/>
</dbReference>
<dbReference type="RefSeq" id="WP_217069677.1">
    <property type="nucleotide sequence ID" value="NZ_JAHQCS010000186.1"/>
</dbReference>
<dbReference type="InterPro" id="IPR020314">
    <property type="entry name" value="Uncharacterised_YpzA"/>
</dbReference>
<dbReference type="Pfam" id="PF10819">
    <property type="entry name" value="DUF2564"/>
    <property type="match status" value="1"/>
</dbReference>
<gene>
    <name evidence="1" type="ORF">KS419_24225</name>
</gene>
<organism evidence="1 2">
    <name type="scientific">Evansella tamaricis</name>
    <dbReference type="NCBI Taxonomy" id="2069301"/>
    <lineage>
        <taxon>Bacteria</taxon>
        <taxon>Bacillati</taxon>
        <taxon>Bacillota</taxon>
        <taxon>Bacilli</taxon>
        <taxon>Bacillales</taxon>
        <taxon>Bacillaceae</taxon>
        <taxon>Evansella</taxon>
    </lineage>
</organism>
<name>A0ABS6JME8_9BACI</name>
<comment type="caution">
    <text evidence="1">The sequence shown here is derived from an EMBL/GenBank/DDBJ whole genome shotgun (WGS) entry which is preliminary data.</text>
</comment>
<sequence length="80" mass="8982">MSEPFDDKHQLEMAVKAAQKTVGSATMSMDPDQLESAEDAIQSAKAQLRMGMEHHLDEELITYCSGLIEKLEHQIHEAKQ</sequence>
<proteinExistence type="predicted"/>
<keyword evidence="2" id="KW-1185">Reference proteome</keyword>
<evidence type="ECO:0000313" key="2">
    <source>
        <dbReference type="Proteomes" id="UP000784880"/>
    </source>
</evidence>
<accession>A0ABS6JME8</accession>